<reference evidence="7" key="1">
    <citation type="submission" date="2006-05" db="EMBL/GenBank/DDBJ databases">
        <title>Annotation of the draft genome assembly of Desulfuromonas acetoxidans DSM 684.</title>
        <authorList>
            <consortium name="US DOE Joint Genome Institute (JGI-ORNL)"/>
            <person name="Larimer F."/>
            <person name="Land M."/>
            <person name="Hauser L."/>
        </authorList>
    </citation>
    <scope>NUCLEOTIDE SEQUENCE [LARGE SCALE GENOMIC DNA]</scope>
    <source>
        <strain evidence="7">DSM 684</strain>
    </source>
</reference>
<dbReference type="GO" id="GO:0003824">
    <property type="term" value="F:catalytic activity"/>
    <property type="evidence" value="ECO:0007669"/>
    <property type="project" value="InterPro"/>
</dbReference>
<dbReference type="GO" id="GO:0005829">
    <property type="term" value="C:cytosol"/>
    <property type="evidence" value="ECO:0007669"/>
    <property type="project" value="TreeGrafter"/>
</dbReference>
<dbReference type="AlphaFoldDB" id="Q1K1H1"/>
<dbReference type="GO" id="GO:0051536">
    <property type="term" value="F:iron-sulfur cluster binding"/>
    <property type="evidence" value="ECO:0007669"/>
    <property type="project" value="UniProtKB-KW"/>
</dbReference>
<keyword evidence="5" id="KW-0411">Iron-sulfur</keyword>
<evidence type="ECO:0000256" key="5">
    <source>
        <dbReference type="ARBA" id="ARBA00023014"/>
    </source>
</evidence>
<evidence type="ECO:0000259" key="6">
    <source>
        <dbReference type="PROSITE" id="PS51918"/>
    </source>
</evidence>
<dbReference type="SFLD" id="SFLDS00029">
    <property type="entry name" value="Radical_SAM"/>
    <property type="match status" value="1"/>
</dbReference>
<keyword evidence="4" id="KW-0408">Iron</keyword>
<evidence type="ECO:0000256" key="3">
    <source>
        <dbReference type="ARBA" id="ARBA00022723"/>
    </source>
</evidence>
<dbReference type="InterPro" id="IPR007197">
    <property type="entry name" value="rSAM"/>
</dbReference>
<name>Q1K1H1_DESA6</name>
<gene>
    <name evidence="7" type="ORF">Dace_1881</name>
</gene>
<comment type="cofactor">
    <cofactor evidence="1">
        <name>[4Fe-4S] cluster</name>
        <dbReference type="ChEBI" id="CHEBI:49883"/>
    </cofactor>
</comment>
<dbReference type="PANTHER" id="PTHR43409">
    <property type="entry name" value="ANAEROBIC MAGNESIUM-PROTOPORPHYRIN IX MONOMETHYL ESTER CYCLASE-RELATED"/>
    <property type="match status" value="1"/>
</dbReference>
<dbReference type="RefSeq" id="WP_005999063.1">
    <property type="nucleotide sequence ID" value="NZ_AAEW02000005.1"/>
</dbReference>
<keyword evidence="3" id="KW-0479">Metal-binding</keyword>
<sequence length="500" mass="55894">MLLIHPPIAKACEPPAGLALLAGVLRAHGQSCQVIDCNLEAQEHLIQAPAVSDDTWTRRAKKHASSNLETIRQPALYHTFSRYQRCVADLNRALNQSSQQAAMTLSNYTDSSFSCVRSDDLLAAVEHPEQSPFHDYFMNRLPQALEENAPQFIGISLNFMSQAVPTFAMIGLLKKIAPQVTIIVGGGLMTSWMRHPNWQNPFKSCIDHCVDGPGEAALLKLLGVHPQQNLTAPPDYSVLPLEHYWSPSPILPLATSRGCYWNRCTFCPERAEQNPYHPLTVSTIVEQLHHLCSEWQPGLVHLLDNAISPALINALMAQPLPAPWYGFARISKQLADPDYCRALRQSGCIMIKLGVESGDNQVLESMDKGVTVELTERVLNSLKLAGIATYVYLLFGTPTENLDAAEATRQFICRNHEAIGFLNLAIFNLPTNSPDAQRLDLRPFYQGDLSLYSDFDHPKGWNRGEVRRFIDKRIKKEPLIAEILRRDPPQFTSNHAAFFV</sequence>
<dbReference type="Gene3D" id="3.80.30.20">
    <property type="entry name" value="tm_1862 like domain"/>
    <property type="match status" value="1"/>
</dbReference>
<evidence type="ECO:0000256" key="2">
    <source>
        <dbReference type="ARBA" id="ARBA00022691"/>
    </source>
</evidence>
<dbReference type="SMART" id="SM00729">
    <property type="entry name" value="Elp3"/>
    <property type="match status" value="1"/>
</dbReference>
<dbReference type="PROSITE" id="PS51918">
    <property type="entry name" value="RADICAL_SAM"/>
    <property type="match status" value="1"/>
</dbReference>
<dbReference type="SUPFAM" id="SSF102114">
    <property type="entry name" value="Radical SAM enzymes"/>
    <property type="match status" value="1"/>
</dbReference>
<evidence type="ECO:0000256" key="1">
    <source>
        <dbReference type="ARBA" id="ARBA00001966"/>
    </source>
</evidence>
<protein>
    <submittedName>
        <fullName evidence="7">Radical SAM</fullName>
    </submittedName>
</protein>
<dbReference type="Proteomes" id="UP000005695">
    <property type="component" value="Unassembled WGS sequence"/>
</dbReference>
<dbReference type="PANTHER" id="PTHR43409:SF7">
    <property type="entry name" value="BLL1977 PROTEIN"/>
    <property type="match status" value="1"/>
</dbReference>
<dbReference type="OrthoDB" id="9762608at2"/>
<dbReference type="InterPro" id="IPR058240">
    <property type="entry name" value="rSAM_sf"/>
</dbReference>
<evidence type="ECO:0000313" key="7">
    <source>
        <dbReference type="EMBL" id="EAT16417.1"/>
    </source>
</evidence>
<feature type="domain" description="Radical SAM core" evidence="6">
    <location>
        <begin position="245"/>
        <end position="468"/>
    </location>
</feature>
<comment type="caution">
    <text evidence="7">The sequence shown here is derived from an EMBL/GenBank/DDBJ whole genome shotgun (WGS) entry which is preliminary data.</text>
</comment>
<dbReference type="EMBL" id="AAEW02000005">
    <property type="protein sequence ID" value="EAT16417.1"/>
    <property type="molecule type" value="Genomic_DNA"/>
</dbReference>
<evidence type="ECO:0000256" key="4">
    <source>
        <dbReference type="ARBA" id="ARBA00023004"/>
    </source>
</evidence>
<dbReference type="InterPro" id="IPR006638">
    <property type="entry name" value="Elp3/MiaA/NifB-like_rSAM"/>
</dbReference>
<accession>Q1K1H1</accession>
<organism evidence="7 8">
    <name type="scientific">Desulfuromonas acetoxidans (strain DSM 684 / 11070)</name>
    <dbReference type="NCBI Taxonomy" id="281689"/>
    <lineage>
        <taxon>Bacteria</taxon>
        <taxon>Pseudomonadati</taxon>
        <taxon>Thermodesulfobacteriota</taxon>
        <taxon>Desulfuromonadia</taxon>
        <taxon>Desulfuromonadales</taxon>
        <taxon>Desulfuromonadaceae</taxon>
        <taxon>Desulfuromonas</taxon>
    </lineage>
</organism>
<dbReference type="InterPro" id="IPR051198">
    <property type="entry name" value="BchE-like"/>
</dbReference>
<reference evidence="7" key="2">
    <citation type="submission" date="2006-05" db="EMBL/GenBank/DDBJ databases">
        <title>Sequencing of the draft genome and assembly of Desulfuromonas acetoxidans DSM 684.</title>
        <authorList>
            <consortium name="US DOE Joint Genome Institute (JGI-PGF)"/>
            <person name="Copeland A."/>
            <person name="Lucas S."/>
            <person name="Lapidus A."/>
            <person name="Barry K."/>
            <person name="Detter J.C."/>
            <person name="Glavina del Rio T."/>
            <person name="Hammon N."/>
            <person name="Israni S."/>
            <person name="Dalin E."/>
            <person name="Tice H."/>
            <person name="Bruce D."/>
            <person name="Pitluck S."/>
            <person name="Richardson P."/>
        </authorList>
    </citation>
    <scope>NUCLEOTIDE SEQUENCE [LARGE SCALE GENOMIC DNA]</scope>
    <source>
        <strain evidence="7">DSM 684</strain>
    </source>
</reference>
<dbReference type="InterPro" id="IPR023404">
    <property type="entry name" value="rSAM_horseshoe"/>
</dbReference>
<keyword evidence="8" id="KW-1185">Reference proteome</keyword>
<dbReference type="SFLD" id="SFLDG01082">
    <property type="entry name" value="B12-binding_domain_containing"/>
    <property type="match status" value="1"/>
</dbReference>
<dbReference type="Pfam" id="PF04055">
    <property type="entry name" value="Radical_SAM"/>
    <property type="match status" value="1"/>
</dbReference>
<dbReference type="GO" id="GO:0046872">
    <property type="term" value="F:metal ion binding"/>
    <property type="evidence" value="ECO:0007669"/>
    <property type="project" value="UniProtKB-KW"/>
</dbReference>
<evidence type="ECO:0000313" key="8">
    <source>
        <dbReference type="Proteomes" id="UP000005695"/>
    </source>
</evidence>
<proteinExistence type="predicted"/>
<keyword evidence="2" id="KW-0949">S-adenosyl-L-methionine</keyword>